<organism evidence="2 3">
    <name type="scientific">Pseudobacillus wudalianchiensis</name>
    <dbReference type="NCBI Taxonomy" id="1743143"/>
    <lineage>
        <taxon>Bacteria</taxon>
        <taxon>Bacillati</taxon>
        <taxon>Bacillota</taxon>
        <taxon>Bacilli</taxon>
        <taxon>Bacillales</taxon>
        <taxon>Bacillaceae</taxon>
        <taxon>Pseudobacillus</taxon>
    </lineage>
</organism>
<comment type="caution">
    <text evidence="2">The sequence shown here is derived from an EMBL/GenBank/DDBJ whole genome shotgun (WGS) entry which is preliminary data.</text>
</comment>
<dbReference type="InterPro" id="IPR032466">
    <property type="entry name" value="Metal_Hydrolase"/>
</dbReference>
<dbReference type="SUPFAM" id="SSF51556">
    <property type="entry name" value="Metallo-dependent hydrolases"/>
    <property type="match status" value="1"/>
</dbReference>
<dbReference type="Gene3D" id="3.20.20.140">
    <property type="entry name" value="Metal-dependent hydrolases"/>
    <property type="match status" value="1"/>
</dbReference>
<dbReference type="Gene3D" id="2.30.40.10">
    <property type="entry name" value="Urease, subunit C, domain 1"/>
    <property type="match status" value="1"/>
</dbReference>
<evidence type="ECO:0000259" key="1">
    <source>
        <dbReference type="Pfam" id="PF07969"/>
    </source>
</evidence>
<gene>
    <name evidence="2" type="ORF">A8F95_10530</name>
</gene>
<dbReference type="AlphaFoldDB" id="A0A1B9AMV1"/>
<proteinExistence type="predicted"/>
<dbReference type="CDD" id="cd01300">
    <property type="entry name" value="YtcJ_like"/>
    <property type="match status" value="1"/>
</dbReference>
<keyword evidence="3" id="KW-1185">Reference proteome</keyword>
<feature type="domain" description="Amidohydrolase 3" evidence="1">
    <location>
        <begin position="50"/>
        <end position="530"/>
    </location>
</feature>
<dbReference type="Gene3D" id="3.10.310.70">
    <property type="match status" value="1"/>
</dbReference>
<dbReference type="EMBL" id="MAYT01000027">
    <property type="protein sequence ID" value="OCA85115.1"/>
    <property type="molecule type" value="Genomic_DNA"/>
</dbReference>
<dbReference type="RefSeq" id="WP_065411081.1">
    <property type="nucleotide sequence ID" value="NZ_MAYT01000027.1"/>
</dbReference>
<dbReference type="SUPFAM" id="SSF51338">
    <property type="entry name" value="Composite domain of metallo-dependent hydrolases"/>
    <property type="match status" value="1"/>
</dbReference>
<evidence type="ECO:0000313" key="3">
    <source>
        <dbReference type="Proteomes" id="UP000092578"/>
    </source>
</evidence>
<accession>A0A1B9AMV1</accession>
<dbReference type="Proteomes" id="UP000092578">
    <property type="component" value="Unassembled WGS sequence"/>
</dbReference>
<evidence type="ECO:0000313" key="2">
    <source>
        <dbReference type="EMBL" id="OCA85115.1"/>
    </source>
</evidence>
<sequence length="532" mass="59344">MQKTIYTNGVVYTLDATQPLAETVVVENGIITEVGSHKEIIQKWGGKDTEIIDLQGKMVTPGLIDSHLHLSGIAFQYLDLNLIGVTSKREMLDRVRERANATPPGKWLLGMGWDENLFTDGTIPTIEELDQVAPHCPVFLKRICHHAFLVNSKALEMCHYSPSMTVPTGGSIVLDEVTKQPTGVLLESASKLITEHIPEHTYDELKFGLEQAMDHVAQRGITSVHTNDPIYLGGFDQTYKMYDELLNEKQKGLRCNLLIDYPFLNRLKERGMYAGYGNDKLQIGAIKIFADGAFGKRTALLSEAYHDAPGQFGEAQHSQEELYQMVKDAREHSMPIAVHTIGDQAVENVLQVLEQFPKVQHRDRIIHVSLLRKDLIERLARPNLIADIQPRFIVGDFPWVQERIGEERIQHLYAWKSLLAAGVLCAGGSDAPVEPVDPLLGIHAAVTRRAPSQSHDGWNEKEKISMLDALKTFTIGGAYATNEEHKKGTLSPGKLADMTVYSNNILALEEPDELLTTDIEMTIVGGKIIYKK</sequence>
<dbReference type="GO" id="GO:0016810">
    <property type="term" value="F:hydrolase activity, acting on carbon-nitrogen (but not peptide) bonds"/>
    <property type="evidence" value="ECO:0007669"/>
    <property type="project" value="InterPro"/>
</dbReference>
<keyword evidence="2" id="KW-0378">Hydrolase</keyword>
<protein>
    <submittedName>
        <fullName evidence="2">Hydrolase</fullName>
    </submittedName>
</protein>
<dbReference type="InterPro" id="IPR013108">
    <property type="entry name" value="Amidohydro_3"/>
</dbReference>
<dbReference type="Pfam" id="PF07969">
    <property type="entry name" value="Amidohydro_3"/>
    <property type="match status" value="1"/>
</dbReference>
<reference evidence="3" key="1">
    <citation type="submission" date="2016-05" db="EMBL/GenBank/DDBJ databases">
        <authorList>
            <person name="Liu B."/>
            <person name="Wang J."/>
            <person name="Zhu Y."/>
            <person name="Liu G."/>
            <person name="Chen Q."/>
            <person name="Chen Z."/>
            <person name="Lan J."/>
            <person name="Che J."/>
            <person name="Ge C."/>
            <person name="Shi H."/>
            <person name="Pan Z."/>
            <person name="Liu X."/>
        </authorList>
    </citation>
    <scope>NUCLEOTIDE SEQUENCE [LARGE SCALE GENOMIC DNA]</scope>
    <source>
        <strain evidence="3">FJAT-27215</strain>
    </source>
</reference>
<dbReference type="InterPro" id="IPR011059">
    <property type="entry name" value="Metal-dep_hydrolase_composite"/>
</dbReference>
<dbReference type="PANTHER" id="PTHR22642">
    <property type="entry name" value="IMIDAZOLONEPROPIONASE"/>
    <property type="match status" value="1"/>
</dbReference>
<name>A0A1B9AMV1_9BACI</name>
<dbReference type="InterPro" id="IPR033932">
    <property type="entry name" value="YtcJ-like"/>
</dbReference>
<dbReference type="PANTHER" id="PTHR22642:SF2">
    <property type="entry name" value="PROTEIN LONG AFTER FAR-RED 3"/>
    <property type="match status" value="1"/>
</dbReference>